<evidence type="ECO:0000256" key="1">
    <source>
        <dbReference type="ARBA" id="ARBA00004127"/>
    </source>
</evidence>
<feature type="transmembrane region" description="Helical" evidence="7">
    <location>
        <begin position="380"/>
        <end position="398"/>
    </location>
</feature>
<feature type="transmembrane region" description="Helical" evidence="7">
    <location>
        <begin position="353"/>
        <end position="373"/>
    </location>
</feature>
<dbReference type="InterPro" id="IPR020846">
    <property type="entry name" value="MFS_dom"/>
</dbReference>
<dbReference type="Proteomes" id="UP000193685">
    <property type="component" value="Unassembled WGS sequence"/>
</dbReference>
<feature type="transmembrane region" description="Helical" evidence="7">
    <location>
        <begin position="275"/>
        <end position="293"/>
    </location>
</feature>
<dbReference type="GO" id="GO:0005886">
    <property type="term" value="C:plasma membrane"/>
    <property type="evidence" value="ECO:0007669"/>
    <property type="project" value="TreeGrafter"/>
</dbReference>
<reference evidence="9 10" key="1">
    <citation type="submission" date="2016-07" db="EMBL/GenBank/DDBJ databases">
        <title>Pervasive Adenine N6-methylation of Active Genes in Fungi.</title>
        <authorList>
            <consortium name="DOE Joint Genome Institute"/>
            <person name="Mondo S.J."/>
            <person name="Dannebaum R.O."/>
            <person name="Kuo R.C."/>
            <person name="Labutti K."/>
            <person name="Haridas S."/>
            <person name="Kuo A."/>
            <person name="Salamov A."/>
            <person name="Ahrendt S.R."/>
            <person name="Lipzen A."/>
            <person name="Sullivan W."/>
            <person name="Andreopoulos W.B."/>
            <person name="Clum A."/>
            <person name="Lindquist E."/>
            <person name="Daum C."/>
            <person name="Ramamoorthy G.K."/>
            <person name="Gryganskyi A."/>
            <person name="Culley D."/>
            <person name="Magnuson J.K."/>
            <person name="James T.Y."/>
            <person name="O'Malley M.A."/>
            <person name="Stajich J.E."/>
            <person name="Spatafora J.W."/>
            <person name="Visel A."/>
            <person name="Grigoriev I.V."/>
        </authorList>
    </citation>
    <scope>NUCLEOTIDE SEQUENCE [LARGE SCALE GENOMIC DNA]</scope>
    <source>
        <strain evidence="9 10">12-1054</strain>
    </source>
</reference>
<dbReference type="OMA" id="PLMPWHI"/>
<comment type="subcellular location">
    <subcellularLocation>
        <location evidence="1">Endomembrane system</location>
        <topology evidence="1">Multi-pass membrane protein</topology>
    </subcellularLocation>
</comment>
<feature type="transmembrane region" description="Helical" evidence="7">
    <location>
        <begin position="410"/>
        <end position="431"/>
    </location>
</feature>
<gene>
    <name evidence="9" type="ORF">BCR37DRAFT_38900</name>
</gene>
<feature type="transmembrane region" description="Helical" evidence="7">
    <location>
        <begin position="83"/>
        <end position="102"/>
    </location>
</feature>
<dbReference type="Pfam" id="PF07690">
    <property type="entry name" value="MFS_1"/>
    <property type="match status" value="1"/>
</dbReference>
<keyword evidence="3 7" id="KW-0812">Transmembrane</keyword>
<name>A0A1Y2FDY5_PROLT</name>
<dbReference type="Gene3D" id="1.20.1720.10">
    <property type="entry name" value="Multidrug resistance protein D"/>
    <property type="match status" value="1"/>
</dbReference>
<dbReference type="STRING" id="56484.A0A1Y2FDY5"/>
<keyword evidence="5 7" id="KW-0472">Membrane</keyword>
<dbReference type="Gene3D" id="1.20.1250.20">
    <property type="entry name" value="MFS general substrate transporter like domains"/>
    <property type="match status" value="1"/>
</dbReference>
<feature type="transmembrane region" description="Helical" evidence="7">
    <location>
        <begin position="175"/>
        <end position="195"/>
    </location>
</feature>
<keyword evidence="4 7" id="KW-1133">Transmembrane helix</keyword>
<dbReference type="GeneID" id="63787284"/>
<proteinExistence type="predicted"/>
<feature type="transmembrane region" description="Helical" evidence="7">
    <location>
        <begin position="46"/>
        <end position="71"/>
    </location>
</feature>
<sequence>MSPADVSSQRSRGQIPSAETETTPLLNGSPRTEESATARGISSRRLALTIAAISCGTFLAAFDLTIVAAIWPTIGAEFNSLNQMAYVAVAYHLSNTAFQPLYGRLSDIFGRKQCLLFANAVFGIGTLGCALSRNLGSLVLSRLVAGIGGGGLNVVSVIILSDLVPVRRRGIFQGLMNIIFGSGSALGAPIGGLIADSAAGWRWAFGIQLPIIVLSMFMIWRLIVVKDPMHDTTATWQARVRRIDFIGSAMLVSAISCLIIGLNIGGNMVAWRSPIPLSLMAGFVIFAIAFILVEKNVASDPILAVRLMHARTPILTSICNFFSTTGYFILLFQLPLFYRATMHLSASGAGQRLIPGAVAGSSGSLAIGFLMTYHGSYYRFMLICSGLLMLGTTYVYSLDTHSSLFAQYTVLIPCGIGYGGFLTTTLIALLTNTRSEEMASATGMSYLFRAVGSIVGISASSNILNTLLGSRLTPVVGRKLTEMIKRDANVIWTLKKHERNVVLGVYVGCMHVLFATAIVLSVLTFLCAIAVERKSLKEEDAVLADPSCGEPAL</sequence>
<evidence type="ECO:0000256" key="2">
    <source>
        <dbReference type="ARBA" id="ARBA00022448"/>
    </source>
</evidence>
<feature type="transmembrane region" description="Helical" evidence="7">
    <location>
        <begin position="114"/>
        <end position="133"/>
    </location>
</feature>
<feature type="domain" description="Major facilitator superfamily (MFS) profile" evidence="8">
    <location>
        <begin position="49"/>
        <end position="533"/>
    </location>
</feature>
<keyword evidence="2" id="KW-0813">Transport</keyword>
<dbReference type="PROSITE" id="PS50850">
    <property type="entry name" value="MFS"/>
    <property type="match status" value="1"/>
</dbReference>
<dbReference type="InterPro" id="IPR036259">
    <property type="entry name" value="MFS_trans_sf"/>
</dbReference>
<evidence type="ECO:0000313" key="9">
    <source>
        <dbReference type="EMBL" id="ORY82129.1"/>
    </source>
</evidence>
<evidence type="ECO:0000256" key="6">
    <source>
        <dbReference type="SAM" id="MobiDB-lite"/>
    </source>
</evidence>
<dbReference type="OrthoDB" id="3437016at2759"/>
<feature type="compositionally biased region" description="Polar residues" evidence="6">
    <location>
        <begin position="1"/>
        <end position="30"/>
    </location>
</feature>
<feature type="transmembrane region" description="Helical" evidence="7">
    <location>
        <begin position="201"/>
        <end position="224"/>
    </location>
</feature>
<comment type="caution">
    <text evidence="9">The sequence shown here is derived from an EMBL/GenBank/DDBJ whole genome shotgun (WGS) entry which is preliminary data.</text>
</comment>
<dbReference type="InterPro" id="IPR011701">
    <property type="entry name" value="MFS"/>
</dbReference>
<feature type="transmembrane region" description="Helical" evidence="7">
    <location>
        <begin position="139"/>
        <end position="163"/>
    </location>
</feature>
<feature type="transmembrane region" description="Helical" evidence="7">
    <location>
        <begin position="245"/>
        <end position="269"/>
    </location>
</feature>
<dbReference type="PANTHER" id="PTHR23501">
    <property type="entry name" value="MAJOR FACILITATOR SUPERFAMILY"/>
    <property type="match status" value="1"/>
</dbReference>
<dbReference type="SUPFAM" id="SSF103473">
    <property type="entry name" value="MFS general substrate transporter"/>
    <property type="match status" value="2"/>
</dbReference>
<organism evidence="9 10">
    <name type="scientific">Protomyces lactucae-debilis</name>
    <dbReference type="NCBI Taxonomy" id="2754530"/>
    <lineage>
        <taxon>Eukaryota</taxon>
        <taxon>Fungi</taxon>
        <taxon>Dikarya</taxon>
        <taxon>Ascomycota</taxon>
        <taxon>Taphrinomycotina</taxon>
        <taxon>Taphrinomycetes</taxon>
        <taxon>Taphrinales</taxon>
        <taxon>Protomycetaceae</taxon>
        <taxon>Protomyces</taxon>
    </lineage>
</organism>
<accession>A0A1Y2FDY5</accession>
<feature type="transmembrane region" description="Helical" evidence="7">
    <location>
        <begin position="314"/>
        <end position="333"/>
    </location>
</feature>
<protein>
    <submittedName>
        <fullName evidence="9">Putative MFS multidrug transporter</fullName>
    </submittedName>
</protein>
<feature type="transmembrane region" description="Helical" evidence="7">
    <location>
        <begin position="503"/>
        <end position="531"/>
    </location>
</feature>
<dbReference type="GO" id="GO:0012505">
    <property type="term" value="C:endomembrane system"/>
    <property type="evidence" value="ECO:0007669"/>
    <property type="project" value="UniProtKB-SubCell"/>
</dbReference>
<evidence type="ECO:0000256" key="5">
    <source>
        <dbReference type="ARBA" id="ARBA00023136"/>
    </source>
</evidence>
<dbReference type="AlphaFoldDB" id="A0A1Y2FDY5"/>
<dbReference type="GO" id="GO:0000329">
    <property type="term" value="C:fungal-type vacuole membrane"/>
    <property type="evidence" value="ECO:0007669"/>
    <property type="project" value="TreeGrafter"/>
</dbReference>
<feature type="region of interest" description="Disordered" evidence="6">
    <location>
        <begin position="1"/>
        <end position="38"/>
    </location>
</feature>
<evidence type="ECO:0000256" key="3">
    <source>
        <dbReference type="ARBA" id="ARBA00022692"/>
    </source>
</evidence>
<evidence type="ECO:0000313" key="10">
    <source>
        <dbReference type="Proteomes" id="UP000193685"/>
    </source>
</evidence>
<evidence type="ECO:0000256" key="4">
    <source>
        <dbReference type="ARBA" id="ARBA00022989"/>
    </source>
</evidence>
<keyword evidence="10" id="KW-1185">Reference proteome</keyword>
<evidence type="ECO:0000256" key="7">
    <source>
        <dbReference type="SAM" id="Phobius"/>
    </source>
</evidence>
<evidence type="ECO:0000259" key="8">
    <source>
        <dbReference type="PROSITE" id="PS50850"/>
    </source>
</evidence>
<dbReference type="EMBL" id="MCFI01000010">
    <property type="protein sequence ID" value="ORY82129.1"/>
    <property type="molecule type" value="Genomic_DNA"/>
</dbReference>
<dbReference type="PANTHER" id="PTHR23501:SF191">
    <property type="entry name" value="VACUOLAR BASIC AMINO ACID TRANSPORTER 4"/>
    <property type="match status" value="1"/>
</dbReference>
<dbReference type="GO" id="GO:0015174">
    <property type="term" value="F:basic amino acid transmembrane transporter activity"/>
    <property type="evidence" value="ECO:0007669"/>
    <property type="project" value="TreeGrafter"/>
</dbReference>
<dbReference type="RefSeq" id="XP_040725263.1">
    <property type="nucleotide sequence ID" value="XM_040870685.1"/>
</dbReference>